<evidence type="ECO:0000256" key="6">
    <source>
        <dbReference type="ARBA" id="ARBA00023136"/>
    </source>
</evidence>
<evidence type="ECO:0000256" key="2">
    <source>
        <dbReference type="ARBA" id="ARBA00004127"/>
    </source>
</evidence>
<dbReference type="Pfam" id="PF04750">
    <property type="entry name" value="Far-17a_AIG1"/>
    <property type="match status" value="1"/>
</dbReference>
<keyword evidence="5 17" id="KW-1133">Transmembrane helix</keyword>
<feature type="transmembrane region" description="Helical" evidence="17">
    <location>
        <begin position="6"/>
        <end position="27"/>
    </location>
</feature>
<evidence type="ECO:0000313" key="19">
    <source>
        <dbReference type="Proteomes" id="UP000038040"/>
    </source>
</evidence>
<dbReference type="AlphaFoldDB" id="A0A0N4UGC9"/>
<sequence length="120" mass="13877">MGFFRLSIYSIIAAVFIYSMAYDVLYIPRIGHSWWIYKLTMLTIINLITCLLYWSLYLIDPKLVIPDWAISLIPSFLNQVSHTAPIPFILVDTLLTCHHAPPLRTGFVVSLAIVCIYYFM</sequence>
<comment type="catalytic activity">
    <reaction evidence="9">
        <text>9-hexadecanoyloxy-octadecanoate + H2O = 9-hydroxy-octadecanoate + hexadecanoate + H(+)</text>
        <dbReference type="Rhea" id="RHEA:52052"/>
        <dbReference type="ChEBI" id="CHEBI:7896"/>
        <dbReference type="ChEBI" id="CHEBI:15377"/>
        <dbReference type="ChEBI" id="CHEBI:15378"/>
        <dbReference type="ChEBI" id="CHEBI:83670"/>
        <dbReference type="ChEBI" id="CHEBI:136286"/>
    </reaction>
    <physiologicalReaction direction="left-to-right" evidence="9">
        <dbReference type="Rhea" id="RHEA:52053"/>
    </physiologicalReaction>
</comment>
<comment type="catalytic activity">
    <reaction evidence="8">
        <text>13-octadecanoyloxy-octadecanoate + H2O = 13-hydroxy-octadecanoate + octadecanoate + H(+)</text>
        <dbReference type="Rhea" id="RHEA:52084"/>
        <dbReference type="ChEBI" id="CHEBI:15377"/>
        <dbReference type="ChEBI" id="CHEBI:15378"/>
        <dbReference type="ChEBI" id="CHEBI:25629"/>
        <dbReference type="ChEBI" id="CHEBI:136304"/>
        <dbReference type="ChEBI" id="CHEBI:136335"/>
    </reaction>
    <physiologicalReaction direction="left-to-right" evidence="8">
        <dbReference type="Rhea" id="RHEA:52085"/>
    </physiologicalReaction>
</comment>
<dbReference type="Proteomes" id="UP000274756">
    <property type="component" value="Unassembled WGS sequence"/>
</dbReference>
<comment type="catalytic activity">
    <reaction evidence="11">
        <text>12-(9Z-octadecenoyloxy)-octadecanoate + H2O = 12-hydroxyoctadecanoate + (9Z)-octadecenoate + H(+)</text>
        <dbReference type="Rhea" id="RHEA:52060"/>
        <dbReference type="ChEBI" id="CHEBI:15377"/>
        <dbReference type="ChEBI" id="CHEBI:15378"/>
        <dbReference type="ChEBI" id="CHEBI:30823"/>
        <dbReference type="ChEBI" id="CHEBI:84201"/>
        <dbReference type="ChEBI" id="CHEBI:136302"/>
    </reaction>
    <physiologicalReaction direction="left-to-right" evidence="11">
        <dbReference type="Rhea" id="RHEA:52061"/>
    </physiologicalReaction>
</comment>
<keyword evidence="20" id="KW-1185">Reference proteome</keyword>
<evidence type="ECO:0000256" key="14">
    <source>
        <dbReference type="ARBA" id="ARBA00049296"/>
    </source>
</evidence>
<evidence type="ECO:0000256" key="10">
    <source>
        <dbReference type="ARBA" id="ARBA00048680"/>
    </source>
</evidence>
<name>A0A0N4UGC9_DRAME</name>
<dbReference type="PANTHER" id="PTHR10989">
    <property type="entry name" value="ANDROGEN-INDUCED PROTEIN 1-RELATED"/>
    <property type="match status" value="1"/>
</dbReference>
<comment type="catalytic activity">
    <reaction evidence="13">
        <text>9-octadecanoyloxy-octadecanoate + H2O = 9-hydroxy-octadecanoate + octadecanoate + H(+)</text>
        <dbReference type="Rhea" id="RHEA:52096"/>
        <dbReference type="ChEBI" id="CHEBI:15377"/>
        <dbReference type="ChEBI" id="CHEBI:15378"/>
        <dbReference type="ChEBI" id="CHEBI:25629"/>
        <dbReference type="ChEBI" id="CHEBI:136286"/>
        <dbReference type="ChEBI" id="CHEBI:136373"/>
    </reaction>
    <physiologicalReaction direction="left-to-right" evidence="13">
        <dbReference type="Rhea" id="RHEA:52097"/>
    </physiologicalReaction>
</comment>
<reference evidence="18 20" key="2">
    <citation type="submission" date="2018-11" db="EMBL/GenBank/DDBJ databases">
        <authorList>
            <consortium name="Pathogen Informatics"/>
        </authorList>
    </citation>
    <scope>NUCLEOTIDE SEQUENCE [LARGE SCALE GENOMIC DNA]</scope>
</reference>
<comment type="similarity">
    <text evidence="3">Belongs to the AIG1 family.</text>
</comment>
<evidence type="ECO:0000256" key="15">
    <source>
        <dbReference type="ARBA" id="ARBA00049322"/>
    </source>
</evidence>
<evidence type="ECO:0000256" key="12">
    <source>
        <dbReference type="ARBA" id="ARBA00048800"/>
    </source>
</evidence>
<comment type="catalytic activity">
    <reaction evidence="12">
        <text>9-(9Z-octadecenoyloxy)-octadecanoate + H2O = 9-hydroxy-octadecanoate + (9Z)-octadecenoate + H(+)</text>
        <dbReference type="Rhea" id="RHEA:52048"/>
        <dbReference type="ChEBI" id="CHEBI:15377"/>
        <dbReference type="ChEBI" id="CHEBI:15378"/>
        <dbReference type="ChEBI" id="CHEBI:30823"/>
        <dbReference type="ChEBI" id="CHEBI:136282"/>
        <dbReference type="ChEBI" id="CHEBI:136286"/>
    </reaction>
    <physiologicalReaction direction="left-to-right" evidence="12">
        <dbReference type="Rhea" id="RHEA:52049"/>
    </physiologicalReaction>
</comment>
<evidence type="ECO:0000256" key="13">
    <source>
        <dbReference type="ARBA" id="ARBA00049221"/>
    </source>
</evidence>
<dbReference type="PANTHER" id="PTHR10989:SF23">
    <property type="entry name" value="FAR-17A_AIG1-LIKE PROTEIN"/>
    <property type="match status" value="1"/>
</dbReference>
<evidence type="ECO:0000256" key="16">
    <source>
        <dbReference type="ARBA" id="ARBA00049428"/>
    </source>
</evidence>
<dbReference type="InterPro" id="IPR006838">
    <property type="entry name" value="ADTRP_AIG1"/>
</dbReference>
<comment type="catalytic activity">
    <reaction evidence="1">
        <text>9-(9Z-hexadecenoyloxy)-octadecanoate + H2O = (9Z)-hexadecenoate + 9-hydroxy-octadecanoate + H(+)</text>
        <dbReference type="Rhea" id="RHEA:52068"/>
        <dbReference type="ChEBI" id="CHEBI:15377"/>
        <dbReference type="ChEBI" id="CHEBI:15378"/>
        <dbReference type="ChEBI" id="CHEBI:32372"/>
        <dbReference type="ChEBI" id="CHEBI:136286"/>
        <dbReference type="ChEBI" id="CHEBI:136309"/>
    </reaction>
    <physiologicalReaction direction="left-to-right" evidence="1">
        <dbReference type="Rhea" id="RHEA:52069"/>
    </physiologicalReaction>
</comment>
<feature type="transmembrane region" description="Helical" evidence="17">
    <location>
        <begin position="102"/>
        <end position="119"/>
    </location>
</feature>
<comment type="subcellular location">
    <subcellularLocation>
        <location evidence="2">Endomembrane system</location>
        <topology evidence="2">Multi-pass membrane protein</topology>
    </subcellularLocation>
</comment>
<comment type="catalytic activity">
    <reaction evidence="7">
        <text>12-hexadecanoyloxy-octadecanoate + H2O = 12-hydroxyoctadecanoate + hexadecanoate + H(+)</text>
        <dbReference type="Rhea" id="RHEA:52056"/>
        <dbReference type="ChEBI" id="CHEBI:7896"/>
        <dbReference type="ChEBI" id="CHEBI:15377"/>
        <dbReference type="ChEBI" id="CHEBI:15378"/>
        <dbReference type="ChEBI" id="CHEBI:83677"/>
        <dbReference type="ChEBI" id="CHEBI:84201"/>
    </reaction>
    <physiologicalReaction direction="left-to-right" evidence="7">
        <dbReference type="Rhea" id="RHEA:52057"/>
    </physiologicalReaction>
</comment>
<organism evidence="19 21">
    <name type="scientific">Dracunculus medinensis</name>
    <name type="common">Guinea worm</name>
    <dbReference type="NCBI Taxonomy" id="318479"/>
    <lineage>
        <taxon>Eukaryota</taxon>
        <taxon>Metazoa</taxon>
        <taxon>Ecdysozoa</taxon>
        <taxon>Nematoda</taxon>
        <taxon>Chromadorea</taxon>
        <taxon>Rhabditida</taxon>
        <taxon>Spirurina</taxon>
        <taxon>Dracunculoidea</taxon>
        <taxon>Dracunculidae</taxon>
        <taxon>Dracunculus</taxon>
    </lineage>
</organism>
<evidence type="ECO:0000256" key="17">
    <source>
        <dbReference type="SAM" id="Phobius"/>
    </source>
</evidence>
<evidence type="ECO:0000313" key="18">
    <source>
        <dbReference type="EMBL" id="VDN59678.1"/>
    </source>
</evidence>
<dbReference type="GO" id="GO:0012505">
    <property type="term" value="C:endomembrane system"/>
    <property type="evidence" value="ECO:0007669"/>
    <property type="project" value="UniProtKB-SubCell"/>
</dbReference>
<dbReference type="WBParaSite" id="DME_0000654001-mRNA-1">
    <property type="protein sequence ID" value="DME_0000654001-mRNA-1"/>
    <property type="gene ID" value="DME_0000654001"/>
</dbReference>
<gene>
    <name evidence="18" type="ORF">DME_LOCUS9651</name>
</gene>
<dbReference type="EMBL" id="UYYG01001187">
    <property type="protein sequence ID" value="VDN59678.1"/>
    <property type="molecule type" value="Genomic_DNA"/>
</dbReference>
<evidence type="ECO:0000256" key="11">
    <source>
        <dbReference type="ARBA" id="ARBA00048701"/>
    </source>
</evidence>
<dbReference type="OrthoDB" id="1898221at2759"/>
<evidence type="ECO:0000256" key="9">
    <source>
        <dbReference type="ARBA" id="ARBA00047863"/>
    </source>
</evidence>
<evidence type="ECO:0000256" key="3">
    <source>
        <dbReference type="ARBA" id="ARBA00009300"/>
    </source>
</evidence>
<keyword evidence="4 17" id="KW-0812">Transmembrane</keyword>
<protein>
    <submittedName>
        <fullName evidence="21">Integral membrane protein</fullName>
    </submittedName>
</protein>
<dbReference type="Proteomes" id="UP000038040">
    <property type="component" value="Unplaced"/>
</dbReference>
<evidence type="ECO:0000256" key="7">
    <source>
        <dbReference type="ARBA" id="ARBA00047368"/>
    </source>
</evidence>
<evidence type="ECO:0000256" key="4">
    <source>
        <dbReference type="ARBA" id="ARBA00022692"/>
    </source>
</evidence>
<comment type="catalytic activity">
    <reaction evidence="15">
        <text>13-(9Z-hexadecenoyloxy)-octadecanoate + H2O = 13-hydroxy-octadecanoate + (9Z)-hexadecenoate + H(+)</text>
        <dbReference type="Rhea" id="RHEA:52076"/>
        <dbReference type="ChEBI" id="CHEBI:15377"/>
        <dbReference type="ChEBI" id="CHEBI:15378"/>
        <dbReference type="ChEBI" id="CHEBI:32372"/>
        <dbReference type="ChEBI" id="CHEBI:136304"/>
        <dbReference type="ChEBI" id="CHEBI:136315"/>
    </reaction>
    <physiologicalReaction direction="left-to-right" evidence="15">
        <dbReference type="Rhea" id="RHEA:52077"/>
    </physiologicalReaction>
</comment>
<comment type="catalytic activity">
    <reaction evidence="10">
        <text>12-octadecanoyloxy-octadecanoate + H2O = 12-hydroxyoctadecanoate + octadecanoate + H(+)</text>
        <dbReference type="Rhea" id="RHEA:52080"/>
        <dbReference type="ChEBI" id="CHEBI:15377"/>
        <dbReference type="ChEBI" id="CHEBI:15378"/>
        <dbReference type="ChEBI" id="CHEBI:25629"/>
        <dbReference type="ChEBI" id="CHEBI:84201"/>
        <dbReference type="ChEBI" id="CHEBI:136330"/>
    </reaction>
    <physiologicalReaction direction="left-to-right" evidence="10">
        <dbReference type="Rhea" id="RHEA:52081"/>
    </physiologicalReaction>
</comment>
<evidence type="ECO:0000256" key="5">
    <source>
        <dbReference type="ARBA" id="ARBA00022989"/>
    </source>
</evidence>
<accession>A0A0N4UGC9</accession>
<evidence type="ECO:0000256" key="1">
    <source>
        <dbReference type="ARBA" id="ARBA00000923"/>
    </source>
</evidence>
<dbReference type="GO" id="GO:0016020">
    <property type="term" value="C:membrane"/>
    <property type="evidence" value="ECO:0007669"/>
    <property type="project" value="InterPro"/>
</dbReference>
<evidence type="ECO:0000313" key="21">
    <source>
        <dbReference type="WBParaSite" id="DME_0000654001-mRNA-1"/>
    </source>
</evidence>
<proteinExistence type="inferred from homology"/>
<feature type="transmembrane region" description="Helical" evidence="17">
    <location>
        <begin position="39"/>
        <end position="59"/>
    </location>
</feature>
<reference evidence="21" key="1">
    <citation type="submission" date="2017-02" db="UniProtKB">
        <authorList>
            <consortium name="WormBaseParasite"/>
        </authorList>
    </citation>
    <scope>IDENTIFICATION</scope>
</reference>
<keyword evidence="6 17" id="KW-0472">Membrane</keyword>
<evidence type="ECO:0000313" key="20">
    <source>
        <dbReference type="Proteomes" id="UP000274756"/>
    </source>
</evidence>
<comment type="catalytic activity">
    <reaction evidence="16">
        <text>12-(9Z-hexadecenoyloxy)-octadecanoate + H2O = 12-hydroxyoctadecanoate + (9Z)-hexadecenoate + H(+)</text>
        <dbReference type="Rhea" id="RHEA:52072"/>
        <dbReference type="ChEBI" id="CHEBI:15377"/>
        <dbReference type="ChEBI" id="CHEBI:15378"/>
        <dbReference type="ChEBI" id="CHEBI:32372"/>
        <dbReference type="ChEBI" id="CHEBI:84201"/>
        <dbReference type="ChEBI" id="CHEBI:136312"/>
    </reaction>
    <physiologicalReaction direction="left-to-right" evidence="16">
        <dbReference type="Rhea" id="RHEA:52073"/>
    </physiologicalReaction>
</comment>
<comment type="catalytic activity">
    <reaction evidence="14">
        <text>13-(9Z-octadecenoyloxy)-octadecanoate + H2O = 13-hydroxy-octadecanoate + (9Z)-octadecenoate + H(+)</text>
        <dbReference type="Rhea" id="RHEA:52064"/>
        <dbReference type="ChEBI" id="CHEBI:15377"/>
        <dbReference type="ChEBI" id="CHEBI:15378"/>
        <dbReference type="ChEBI" id="CHEBI:30823"/>
        <dbReference type="ChEBI" id="CHEBI:136303"/>
        <dbReference type="ChEBI" id="CHEBI:136304"/>
    </reaction>
    <physiologicalReaction direction="left-to-right" evidence="14">
        <dbReference type="Rhea" id="RHEA:52065"/>
    </physiologicalReaction>
</comment>
<evidence type="ECO:0000256" key="8">
    <source>
        <dbReference type="ARBA" id="ARBA00047427"/>
    </source>
</evidence>